<evidence type="ECO:0000313" key="1">
    <source>
        <dbReference type="EMBL" id="KAF9675418.1"/>
    </source>
</evidence>
<keyword evidence="2" id="KW-1185">Reference proteome</keyword>
<gene>
    <name evidence="1" type="ORF">SADUNF_Sadunf09G0030300</name>
</gene>
<dbReference type="AlphaFoldDB" id="A0A835JS11"/>
<evidence type="ECO:0000313" key="2">
    <source>
        <dbReference type="Proteomes" id="UP000657918"/>
    </source>
</evidence>
<sequence>MPAALSSHFNRDHHFSASSGEISLSGETGAHMKSSVSECLPEIWRVEVWTWRCIRTTRLREIVEFATRSGLETREQQCGVAIEWVIWVLHTRNVSS</sequence>
<dbReference type="Proteomes" id="UP000657918">
    <property type="component" value="Unassembled WGS sequence"/>
</dbReference>
<comment type="caution">
    <text evidence="1">The sequence shown here is derived from an EMBL/GenBank/DDBJ whole genome shotgun (WGS) entry which is preliminary data.</text>
</comment>
<proteinExistence type="predicted"/>
<dbReference type="EMBL" id="JADGMS010000009">
    <property type="protein sequence ID" value="KAF9675418.1"/>
    <property type="molecule type" value="Genomic_DNA"/>
</dbReference>
<organism evidence="1 2">
    <name type="scientific">Salix dunnii</name>
    <dbReference type="NCBI Taxonomy" id="1413687"/>
    <lineage>
        <taxon>Eukaryota</taxon>
        <taxon>Viridiplantae</taxon>
        <taxon>Streptophyta</taxon>
        <taxon>Embryophyta</taxon>
        <taxon>Tracheophyta</taxon>
        <taxon>Spermatophyta</taxon>
        <taxon>Magnoliopsida</taxon>
        <taxon>eudicotyledons</taxon>
        <taxon>Gunneridae</taxon>
        <taxon>Pentapetalae</taxon>
        <taxon>rosids</taxon>
        <taxon>fabids</taxon>
        <taxon>Malpighiales</taxon>
        <taxon>Salicaceae</taxon>
        <taxon>Saliceae</taxon>
        <taxon>Salix</taxon>
    </lineage>
</organism>
<name>A0A835JS11_9ROSI</name>
<reference evidence="1 2" key="1">
    <citation type="submission" date="2020-10" db="EMBL/GenBank/DDBJ databases">
        <title>Plant Genome Project.</title>
        <authorList>
            <person name="Zhang R.-G."/>
        </authorList>
    </citation>
    <scope>NUCLEOTIDE SEQUENCE [LARGE SCALE GENOMIC DNA]</scope>
    <source>
        <strain evidence="1">FAFU-HL-1</strain>
        <tissue evidence="1">Leaf</tissue>
    </source>
</reference>
<protein>
    <submittedName>
        <fullName evidence="1">Uncharacterized protein</fullName>
    </submittedName>
</protein>
<accession>A0A835JS11</accession>